<evidence type="ECO:0000259" key="6">
    <source>
        <dbReference type="PROSITE" id="PS50893"/>
    </source>
</evidence>
<dbReference type="GO" id="GO:0015807">
    <property type="term" value="P:L-amino acid transport"/>
    <property type="evidence" value="ECO:0007669"/>
    <property type="project" value="TreeGrafter"/>
</dbReference>
<dbReference type="InterPro" id="IPR003593">
    <property type="entry name" value="AAA+_ATPase"/>
</dbReference>
<sequence>MSLLELEDVRASYGHADVLHGISLTLPDNGATGLLGANGAGKTTTLRAISGMVRTTGRVLFEGRDISGLGPDRTAALGIAHVPEGRGTLGQLTVRENLLVGAYRRKDKAAVSADLDYCLDLFPNLAERIRSHAAALSGGEQQMLAVGRAFMAKPRVMLLDEASLGLAPSTARRVYDAVVRLRQEAQVAMVVVEQNANLAFSVVDDATVLETGRVALHGTSSELLGMDAVRRAYLGG</sequence>
<dbReference type="STRING" id="1225127.SAMN05661030_2981"/>
<evidence type="ECO:0000313" key="7">
    <source>
        <dbReference type="EMBL" id="SFD25922.1"/>
    </source>
</evidence>
<evidence type="ECO:0000256" key="1">
    <source>
        <dbReference type="ARBA" id="ARBA00005417"/>
    </source>
</evidence>
<dbReference type="GO" id="GO:0015658">
    <property type="term" value="F:branched-chain amino acid transmembrane transporter activity"/>
    <property type="evidence" value="ECO:0007669"/>
    <property type="project" value="TreeGrafter"/>
</dbReference>
<dbReference type="GO" id="GO:0016887">
    <property type="term" value="F:ATP hydrolysis activity"/>
    <property type="evidence" value="ECO:0007669"/>
    <property type="project" value="InterPro"/>
</dbReference>
<evidence type="ECO:0000256" key="5">
    <source>
        <dbReference type="ARBA" id="ARBA00022970"/>
    </source>
</evidence>
<dbReference type="InterPro" id="IPR017871">
    <property type="entry name" value="ABC_transporter-like_CS"/>
</dbReference>
<dbReference type="GO" id="GO:0005524">
    <property type="term" value="F:ATP binding"/>
    <property type="evidence" value="ECO:0007669"/>
    <property type="project" value="UniProtKB-KW"/>
</dbReference>
<dbReference type="InterPro" id="IPR052156">
    <property type="entry name" value="BCAA_Transport_ATP-bd_LivF"/>
</dbReference>
<dbReference type="CDD" id="cd03224">
    <property type="entry name" value="ABC_TM1139_LivF_branched"/>
    <property type="match status" value="1"/>
</dbReference>
<dbReference type="PANTHER" id="PTHR43820">
    <property type="entry name" value="HIGH-AFFINITY BRANCHED-CHAIN AMINO ACID TRANSPORT ATP-BINDING PROTEIN LIVF"/>
    <property type="match status" value="1"/>
</dbReference>
<dbReference type="PROSITE" id="PS50893">
    <property type="entry name" value="ABC_TRANSPORTER_2"/>
    <property type="match status" value="1"/>
</dbReference>
<feature type="domain" description="ABC transporter" evidence="6">
    <location>
        <begin position="4"/>
        <end position="236"/>
    </location>
</feature>
<keyword evidence="8" id="KW-1185">Reference proteome</keyword>
<dbReference type="InterPro" id="IPR003439">
    <property type="entry name" value="ABC_transporter-like_ATP-bd"/>
</dbReference>
<dbReference type="EMBL" id="FOMD01000003">
    <property type="protein sequence ID" value="SFD25922.1"/>
    <property type="molecule type" value="Genomic_DNA"/>
</dbReference>
<dbReference type="Gene3D" id="3.40.50.300">
    <property type="entry name" value="P-loop containing nucleotide triphosphate hydrolases"/>
    <property type="match status" value="1"/>
</dbReference>
<evidence type="ECO:0000256" key="4">
    <source>
        <dbReference type="ARBA" id="ARBA00022840"/>
    </source>
</evidence>
<dbReference type="PANTHER" id="PTHR43820:SF4">
    <property type="entry name" value="HIGH-AFFINITY BRANCHED-CHAIN AMINO ACID TRANSPORT ATP-BINDING PROTEIN LIVF"/>
    <property type="match status" value="1"/>
</dbReference>
<dbReference type="OrthoDB" id="9776369at2"/>
<dbReference type="AlphaFoldDB" id="A0A1I1QV97"/>
<evidence type="ECO:0000256" key="2">
    <source>
        <dbReference type="ARBA" id="ARBA00022448"/>
    </source>
</evidence>
<organism evidence="7 8">
    <name type="scientific">Klenkia taihuensis</name>
    <dbReference type="NCBI Taxonomy" id="1225127"/>
    <lineage>
        <taxon>Bacteria</taxon>
        <taxon>Bacillati</taxon>
        <taxon>Actinomycetota</taxon>
        <taxon>Actinomycetes</taxon>
        <taxon>Geodermatophilales</taxon>
        <taxon>Geodermatophilaceae</taxon>
        <taxon>Klenkia</taxon>
    </lineage>
</organism>
<keyword evidence="3" id="KW-0547">Nucleotide-binding</keyword>
<accession>A0A1I1QV97</accession>
<dbReference type="SMART" id="SM00382">
    <property type="entry name" value="AAA"/>
    <property type="match status" value="1"/>
</dbReference>
<evidence type="ECO:0000313" key="8">
    <source>
        <dbReference type="Proteomes" id="UP000199022"/>
    </source>
</evidence>
<proteinExistence type="inferred from homology"/>
<keyword evidence="2" id="KW-0813">Transport</keyword>
<gene>
    <name evidence="7" type="ORF">SAMN05661030_2981</name>
</gene>
<protein>
    <submittedName>
        <fullName evidence="7">Branched-chain amino acid transport system ATP-binding protein</fullName>
    </submittedName>
</protein>
<keyword evidence="4 7" id="KW-0067">ATP-binding</keyword>
<dbReference type="Proteomes" id="UP000199022">
    <property type="component" value="Unassembled WGS sequence"/>
</dbReference>
<dbReference type="Pfam" id="PF00005">
    <property type="entry name" value="ABC_tran"/>
    <property type="match status" value="1"/>
</dbReference>
<comment type="similarity">
    <text evidence="1">Belongs to the ABC transporter superfamily.</text>
</comment>
<dbReference type="InterPro" id="IPR027417">
    <property type="entry name" value="P-loop_NTPase"/>
</dbReference>
<dbReference type="RefSeq" id="WP_091560458.1">
    <property type="nucleotide sequence ID" value="NZ_BNAC01000001.1"/>
</dbReference>
<dbReference type="PROSITE" id="PS00211">
    <property type="entry name" value="ABC_TRANSPORTER_1"/>
    <property type="match status" value="1"/>
</dbReference>
<reference evidence="8" key="1">
    <citation type="submission" date="2016-10" db="EMBL/GenBank/DDBJ databases">
        <authorList>
            <person name="Varghese N."/>
            <person name="Submissions S."/>
        </authorList>
    </citation>
    <scope>NUCLEOTIDE SEQUENCE [LARGE SCALE GENOMIC DNA]</scope>
    <source>
        <strain evidence="8">DSM 45962</strain>
    </source>
</reference>
<evidence type="ECO:0000256" key="3">
    <source>
        <dbReference type="ARBA" id="ARBA00022741"/>
    </source>
</evidence>
<keyword evidence="5" id="KW-0029">Amino-acid transport</keyword>
<dbReference type="SUPFAM" id="SSF52540">
    <property type="entry name" value="P-loop containing nucleoside triphosphate hydrolases"/>
    <property type="match status" value="1"/>
</dbReference>
<name>A0A1I1QV97_9ACTN</name>